<dbReference type="AlphaFoldDB" id="A0AAD9KRI0"/>
<dbReference type="Proteomes" id="UP001209878">
    <property type="component" value="Unassembled WGS sequence"/>
</dbReference>
<evidence type="ECO:0000259" key="10">
    <source>
        <dbReference type="Pfam" id="PF03345"/>
    </source>
</evidence>
<sequence length="497" mass="55172">MLVLLDNWAIKETHSIFFKSLKSRGFDVTFKKADDSSLALMKYGEFLYEHVILFSPSVKVFGGAITVDAITNFIDGGGNVLVAASSNIGEPISELASECGVEFDEENTFVIDHLNYDVTDDGKHTLVVAEPSNLMKAPVIVGDCKAPVLFRGVGMTADSSNPLVLDVLPASSTAYSFNPDEPIDEFPHAVGKDTLLIAALQARNNARVVFVGSLDFFSDEFFTYGVQNANGGQRSLCAVLTRSLCAVLTRSLCAVLTRSLCAVLTRSLSALQFPHAVGKDTLLIAALQARNNARVVFVGSLDFFSDEFFTYGVQNANGGQRYEKSGNQDLAIALSQWIFKEKGVLKVGKVSHHIKGQKQPPHAYTIMDIVDYSIDISKLENGKWVPFEANDVQLEFVRIDPFVRKNLGHKNGKFYTQFKLPDVYGVYQFRVDYKRIGYTFLYSSLQASVRPLEHTQYERFIACAFPYYTSAFSMMAGVVILSFVFLHFKEDSKEKHE</sequence>
<comment type="function">
    <text evidence="9">Subunit of the oligosaccharyl transferase (OST) complex that catalyzes the initial transfer of a defined glycan (Glc(3)Man(9)GlcNAc(2) in eukaryotes) from the lipid carrier dolichol-pyrophosphate to an asparagine residue within an Asn-X-Ser/Thr consensus motif in nascent polypeptide chains, the first step in protein N-glycosylation. N-glycosylation occurs cotranslationally and the complex associates with the Sec61 complex at the channel-forming translocon complex that mediates protein translocation across the endoplasmic reticulum (ER).</text>
</comment>
<dbReference type="Pfam" id="PF23358">
    <property type="entry name" value="OST48_MD"/>
    <property type="match status" value="1"/>
</dbReference>
<dbReference type="InterPro" id="IPR055457">
    <property type="entry name" value="OST48_N"/>
</dbReference>
<feature type="transmembrane region" description="Helical" evidence="9">
    <location>
        <begin position="465"/>
        <end position="488"/>
    </location>
</feature>
<reference evidence="12" key="1">
    <citation type="journal article" date="2023" name="Mol. Biol. Evol.">
        <title>Third-Generation Sequencing Reveals the Adaptive Role of the Epigenome in Three Deep-Sea Polychaetes.</title>
        <authorList>
            <person name="Perez M."/>
            <person name="Aroh O."/>
            <person name="Sun Y."/>
            <person name="Lan Y."/>
            <person name="Juniper S.K."/>
            <person name="Young C.R."/>
            <person name="Angers B."/>
            <person name="Qian P.Y."/>
        </authorList>
    </citation>
    <scope>NUCLEOTIDE SEQUENCE</scope>
    <source>
        <strain evidence="12">R07B-5</strain>
    </source>
</reference>
<dbReference type="Pfam" id="PF03345">
    <property type="entry name" value="OST48_N"/>
    <property type="match status" value="2"/>
</dbReference>
<name>A0AAD9KRI0_RIDPI</name>
<evidence type="ECO:0000256" key="1">
    <source>
        <dbReference type="ARBA" id="ARBA00004115"/>
    </source>
</evidence>
<gene>
    <name evidence="12" type="ORF">NP493_677g02038</name>
</gene>
<keyword evidence="5 9" id="KW-0812">Transmembrane</keyword>
<evidence type="ECO:0000256" key="3">
    <source>
        <dbReference type="ARBA" id="ARBA00008743"/>
    </source>
</evidence>
<comment type="subunit">
    <text evidence="9">Component of the oligosaccharyltransferase (OST) complex.</text>
</comment>
<dbReference type="EMBL" id="JAODUO010000677">
    <property type="protein sequence ID" value="KAK2176181.1"/>
    <property type="molecule type" value="Genomic_DNA"/>
</dbReference>
<comment type="pathway">
    <text evidence="2 9">Protein modification; protein glycosylation.</text>
</comment>
<evidence type="ECO:0000256" key="2">
    <source>
        <dbReference type="ARBA" id="ARBA00004922"/>
    </source>
</evidence>
<dbReference type="InterPro" id="IPR005013">
    <property type="entry name" value="DDOST_48_kDa_subunit"/>
</dbReference>
<evidence type="ECO:0000259" key="11">
    <source>
        <dbReference type="Pfam" id="PF23358"/>
    </source>
</evidence>
<keyword evidence="8 9" id="KW-0472">Membrane</keyword>
<keyword evidence="13" id="KW-1185">Reference proteome</keyword>
<feature type="domain" description="OST48 N-terminal" evidence="10">
    <location>
        <begin position="273"/>
        <end position="338"/>
    </location>
</feature>
<dbReference type="PANTHER" id="PTHR10830:SF0">
    <property type="entry name" value="DOLICHYL-DIPHOSPHOOLIGOSACCHARIDE--PROTEIN GLYCOSYLTRANSFERASE 48 KDA SUBUNIT"/>
    <property type="match status" value="1"/>
</dbReference>
<evidence type="ECO:0000256" key="7">
    <source>
        <dbReference type="ARBA" id="ARBA00022989"/>
    </source>
</evidence>
<proteinExistence type="inferred from homology"/>
<evidence type="ECO:0000256" key="6">
    <source>
        <dbReference type="ARBA" id="ARBA00022824"/>
    </source>
</evidence>
<dbReference type="GO" id="GO:0018279">
    <property type="term" value="P:protein N-linked glycosylation via asparagine"/>
    <property type="evidence" value="ECO:0007669"/>
    <property type="project" value="UniProtKB-UniRule"/>
</dbReference>
<dbReference type="InterPro" id="IPR055459">
    <property type="entry name" value="OST48_MD"/>
</dbReference>
<comment type="similarity">
    <text evidence="3 9">Belongs to the DDOST 48 kDa subunit family.</text>
</comment>
<comment type="caution">
    <text evidence="12">The sequence shown here is derived from an EMBL/GenBank/DDBJ whole genome shotgun (WGS) entry which is preliminary data.</text>
</comment>
<evidence type="ECO:0000313" key="13">
    <source>
        <dbReference type="Proteomes" id="UP001209878"/>
    </source>
</evidence>
<comment type="subcellular location">
    <subcellularLocation>
        <location evidence="1 9">Endoplasmic reticulum membrane</location>
        <topology evidence="1 9">Single-pass type I membrane protein</topology>
    </subcellularLocation>
</comment>
<protein>
    <recommendedName>
        <fullName evidence="4 9">Dolichyl-diphosphooligosaccharide--protein glycosyltransferase 48 kDa subunit</fullName>
        <shortName evidence="9">Oligosaccharyl transferase 48 kDa subunit</shortName>
    </recommendedName>
</protein>
<accession>A0AAD9KRI0</accession>
<dbReference type="PANTHER" id="PTHR10830">
    <property type="entry name" value="DOLICHYL-DIPHOSPHOOLIGOSACCHARIDE--PROTEIN GLYCOSYLTRANSFERASE 48 KDA SUBUNIT"/>
    <property type="match status" value="1"/>
</dbReference>
<evidence type="ECO:0000256" key="5">
    <source>
        <dbReference type="ARBA" id="ARBA00022692"/>
    </source>
</evidence>
<organism evidence="12 13">
    <name type="scientific">Ridgeia piscesae</name>
    <name type="common">Tubeworm</name>
    <dbReference type="NCBI Taxonomy" id="27915"/>
    <lineage>
        <taxon>Eukaryota</taxon>
        <taxon>Metazoa</taxon>
        <taxon>Spiralia</taxon>
        <taxon>Lophotrochozoa</taxon>
        <taxon>Annelida</taxon>
        <taxon>Polychaeta</taxon>
        <taxon>Sedentaria</taxon>
        <taxon>Canalipalpata</taxon>
        <taxon>Sabellida</taxon>
        <taxon>Siboglinidae</taxon>
        <taxon>Ridgeia</taxon>
    </lineage>
</organism>
<evidence type="ECO:0000256" key="4">
    <source>
        <dbReference type="ARBA" id="ARBA00013350"/>
    </source>
</evidence>
<evidence type="ECO:0000313" key="12">
    <source>
        <dbReference type="EMBL" id="KAK2176181.1"/>
    </source>
</evidence>
<keyword evidence="7 9" id="KW-1133">Transmembrane helix</keyword>
<feature type="domain" description="OST48 N-terminal" evidence="10">
    <location>
        <begin position="1"/>
        <end position="234"/>
    </location>
</feature>
<feature type="domain" description="OST48 middle" evidence="11">
    <location>
        <begin position="352"/>
        <end position="488"/>
    </location>
</feature>
<keyword evidence="6 9" id="KW-0256">Endoplasmic reticulum</keyword>
<evidence type="ECO:0000256" key="8">
    <source>
        <dbReference type="ARBA" id="ARBA00023136"/>
    </source>
</evidence>
<evidence type="ECO:0000256" key="9">
    <source>
        <dbReference type="RuleBase" id="RU361142"/>
    </source>
</evidence>
<dbReference type="GO" id="GO:0008250">
    <property type="term" value="C:oligosaccharyltransferase complex"/>
    <property type="evidence" value="ECO:0007669"/>
    <property type="project" value="TreeGrafter"/>
</dbReference>